<dbReference type="AlphaFoldDB" id="G3I727"/>
<sequence length="65" mass="7133">MDEQQQNSELRSMCPGCSPSRDPSRRLQRAHMNDPEGGNKQGIGLWTVQMGGARPVVSSSESSSW</sequence>
<dbReference type="InParanoid" id="G3I727"/>
<gene>
    <name evidence="2" type="ORF">I79_019308</name>
</gene>
<organism evidence="2 3">
    <name type="scientific">Cricetulus griseus</name>
    <name type="common">Chinese hamster</name>
    <name type="synonym">Cricetulus barabensis griseus</name>
    <dbReference type="NCBI Taxonomy" id="10029"/>
    <lineage>
        <taxon>Eukaryota</taxon>
        <taxon>Metazoa</taxon>
        <taxon>Chordata</taxon>
        <taxon>Craniata</taxon>
        <taxon>Vertebrata</taxon>
        <taxon>Euteleostomi</taxon>
        <taxon>Mammalia</taxon>
        <taxon>Eutheria</taxon>
        <taxon>Euarchontoglires</taxon>
        <taxon>Glires</taxon>
        <taxon>Rodentia</taxon>
        <taxon>Myomorpha</taxon>
        <taxon>Muroidea</taxon>
        <taxon>Cricetidae</taxon>
        <taxon>Cricetinae</taxon>
        <taxon>Cricetulus</taxon>
    </lineage>
</organism>
<reference evidence="3" key="1">
    <citation type="journal article" date="2011" name="Nat. Biotechnol.">
        <title>The genomic sequence of the Chinese hamster ovary (CHO)-K1 cell line.</title>
        <authorList>
            <person name="Xu X."/>
            <person name="Nagarajan H."/>
            <person name="Lewis N.E."/>
            <person name="Pan S."/>
            <person name="Cai Z."/>
            <person name="Liu X."/>
            <person name="Chen W."/>
            <person name="Xie M."/>
            <person name="Wang W."/>
            <person name="Hammond S."/>
            <person name="Andersen M.R."/>
            <person name="Neff N."/>
            <person name="Passarelli B."/>
            <person name="Koh W."/>
            <person name="Fan H.C."/>
            <person name="Wang J."/>
            <person name="Gui Y."/>
            <person name="Lee K.H."/>
            <person name="Betenbaugh M.J."/>
            <person name="Quake S.R."/>
            <person name="Famili I."/>
            <person name="Palsson B.O."/>
            <person name="Wang J."/>
        </authorList>
    </citation>
    <scope>NUCLEOTIDE SEQUENCE [LARGE SCALE GENOMIC DNA]</scope>
    <source>
        <strain evidence="3">CHO K1 cell line</strain>
    </source>
</reference>
<evidence type="ECO:0000313" key="3">
    <source>
        <dbReference type="Proteomes" id="UP000001075"/>
    </source>
</evidence>
<evidence type="ECO:0000313" key="2">
    <source>
        <dbReference type="EMBL" id="EGW13440.1"/>
    </source>
</evidence>
<dbReference type="EMBL" id="JH001405">
    <property type="protein sequence ID" value="EGW13440.1"/>
    <property type="molecule type" value="Genomic_DNA"/>
</dbReference>
<name>G3I727_CRIGR</name>
<protein>
    <submittedName>
        <fullName evidence="2">Uncharacterized protein</fullName>
    </submittedName>
</protein>
<feature type="region of interest" description="Disordered" evidence="1">
    <location>
        <begin position="1"/>
        <end position="43"/>
    </location>
</feature>
<dbReference type="Proteomes" id="UP000001075">
    <property type="component" value="Unassembled WGS sequence"/>
</dbReference>
<accession>G3I727</accession>
<evidence type="ECO:0000256" key="1">
    <source>
        <dbReference type="SAM" id="MobiDB-lite"/>
    </source>
</evidence>
<proteinExistence type="predicted"/>
<feature type="compositionally biased region" description="Polar residues" evidence="1">
    <location>
        <begin position="1"/>
        <end position="10"/>
    </location>
</feature>